<comment type="caution">
    <text evidence="1">The sequence shown here is derived from an EMBL/GenBank/DDBJ whole genome shotgun (WGS) entry which is preliminary data.</text>
</comment>
<dbReference type="EMBL" id="JALJOV010000091">
    <property type="protein sequence ID" value="KAK9867373.1"/>
    <property type="molecule type" value="Genomic_DNA"/>
</dbReference>
<keyword evidence="2" id="KW-1185">Reference proteome</keyword>
<organism evidence="1 2">
    <name type="scientific">Apatococcus fuscideae</name>
    <dbReference type="NCBI Taxonomy" id="2026836"/>
    <lineage>
        <taxon>Eukaryota</taxon>
        <taxon>Viridiplantae</taxon>
        <taxon>Chlorophyta</taxon>
        <taxon>core chlorophytes</taxon>
        <taxon>Trebouxiophyceae</taxon>
        <taxon>Chlorellales</taxon>
        <taxon>Chlorellaceae</taxon>
        <taxon>Apatococcus</taxon>
    </lineage>
</organism>
<accession>A0AAW1TEU1</accession>
<sequence length="112" mass="12289">MSEAPQKSLRPPRRSTCNLLRWYLSEDGIVTEENDPVDVFEGDIVDCPKGKDGAHSVESLTTDIAVLVANKEVVFDEMVIALFNDKGLGKENYTETISGAILEERVQAAGMC</sequence>
<evidence type="ECO:0000313" key="2">
    <source>
        <dbReference type="Proteomes" id="UP001485043"/>
    </source>
</evidence>
<evidence type="ECO:0000313" key="1">
    <source>
        <dbReference type="EMBL" id="KAK9867373.1"/>
    </source>
</evidence>
<gene>
    <name evidence="1" type="ORF">WJX84_005196</name>
</gene>
<protein>
    <submittedName>
        <fullName evidence="1">Uncharacterized protein</fullName>
    </submittedName>
</protein>
<dbReference type="Proteomes" id="UP001485043">
    <property type="component" value="Unassembled WGS sequence"/>
</dbReference>
<dbReference type="AlphaFoldDB" id="A0AAW1TEU1"/>
<proteinExistence type="predicted"/>
<name>A0AAW1TEU1_9CHLO</name>
<reference evidence="1 2" key="1">
    <citation type="journal article" date="2024" name="Nat. Commun.">
        <title>Phylogenomics reveals the evolutionary origins of lichenization in chlorophyte algae.</title>
        <authorList>
            <person name="Puginier C."/>
            <person name="Libourel C."/>
            <person name="Otte J."/>
            <person name="Skaloud P."/>
            <person name="Haon M."/>
            <person name="Grisel S."/>
            <person name="Petersen M."/>
            <person name="Berrin J.G."/>
            <person name="Delaux P.M."/>
            <person name="Dal Grande F."/>
            <person name="Keller J."/>
        </authorList>
    </citation>
    <scope>NUCLEOTIDE SEQUENCE [LARGE SCALE GENOMIC DNA]</scope>
    <source>
        <strain evidence="1 2">SAG 2523</strain>
    </source>
</reference>